<dbReference type="Gene3D" id="2.60.40.4070">
    <property type="match status" value="1"/>
</dbReference>
<evidence type="ECO:0000313" key="6">
    <source>
        <dbReference type="Proteomes" id="UP000636010"/>
    </source>
</evidence>
<gene>
    <name evidence="5" type="ORF">GCM10011506_33430</name>
</gene>
<organism evidence="5 6">
    <name type="scientific">Marivirga lumbricoides</name>
    <dbReference type="NCBI Taxonomy" id="1046115"/>
    <lineage>
        <taxon>Bacteria</taxon>
        <taxon>Pseudomonadati</taxon>
        <taxon>Bacteroidota</taxon>
        <taxon>Cytophagia</taxon>
        <taxon>Cytophagales</taxon>
        <taxon>Marivirgaceae</taxon>
        <taxon>Marivirga</taxon>
    </lineage>
</organism>
<dbReference type="Proteomes" id="UP000636010">
    <property type="component" value="Unassembled WGS sequence"/>
</dbReference>
<evidence type="ECO:0008006" key="7">
    <source>
        <dbReference type="Google" id="ProtNLM"/>
    </source>
</evidence>
<feature type="domain" description="Endonuclease/exonuclease/phosphatase" evidence="2">
    <location>
        <begin position="806"/>
        <end position="1088"/>
    </location>
</feature>
<accession>A0ABQ1MRM3</accession>
<name>A0ABQ1MRM3_9BACT</name>
<evidence type="ECO:0000313" key="5">
    <source>
        <dbReference type="EMBL" id="GGC45144.1"/>
    </source>
</evidence>
<reference evidence="6" key="1">
    <citation type="journal article" date="2019" name="Int. J. Syst. Evol. Microbiol.">
        <title>The Global Catalogue of Microorganisms (GCM) 10K type strain sequencing project: providing services to taxonomists for standard genome sequencing and annotation.</title>
        <authorList>
            <consortium name="The Broad Institute Genomics Platform"/>
            <consortium name="The Broad Institute Genome Sequencing Center for Infectious Disease"/>
            <person name="Wu L."/>
            <person name="Ma J."/>
        </authorList>
    </citation>
    <scope>NUCLEOTIDE SEQUENCE [LARGE SCALE GENOMIC DNA]</scope>
    <source>
        <strain evidence="6">CGMCC 1.10832</strain>
    </source>
</reference>
<dbReference type="EMBL" id="BMEC01000011">
    <property type="protein sequence ID" value="GGC45144.1"/>
    <property type="molecule type" value="Genomic_DNA"/>
</dbReference>
<feature type="domain" description="Bacterial Ig-like" evidence="3">
    <location>
        <begin position="1114"/>
        <end position="1166"/>
    </location>
</feature>
<dbReference type="Gene3D" id="3.60.10.10">
    <property type="entry name" value="Endonuclease/exonuclease/phosphatase"/>
    <property type="match status" value="1"/>
</dbReference>
<evidence type="ECO:0000259" key="2">
    <source>
        <dbReference type="Pfam" id="PF03372"/>
    </source>
</evidence>
<dbReference type="NCBIfam" id="NF038128">
    <property type="entry name" value="choice_anch_J"/>
    <property type="match status" value="2"/>
</dbReference>
<dbReference type="InterPro" id="IPR005135">
    <property type="entry name" value="Endo/exonuclease/phosphatase"/>
</dbReference>
<keyword evidence="1" id="KW-0732">Signal</keyword>
<dbReference type="InterPro" id="IPR011081">
    <property type="entry name" value="Big_4"/>
</dbReference>
<comment type="caution">
    <text evidence="5">The sequence shown here is derived from an EMBL/GenBank/DDBJ whole genome shotgun (WGS) entry which is preliminary data.</text>
</comment>
<dbReference type="NCBIfam" id="TIGR04183">
    <property type="entry name" value="Por_Secre_tail"/>
    <property type="match status" value="1"/>
</dbReference>
<dbReference type="InterPro" id="IPR036691">
    <property type="entry name" value="Endo/exonu/phosph_ase_sf"/>
</dbReference>
<dbReference type="RefSeq" id="WP_188465653.1">
    <property type="nucleotide sequence ID" value="NZ_BAABHU010000011.1"/>
</dbReference>
<feature type="chain" id="PRO_5046930562" description="Secretion system C-terminal sorting domain-containing protein" evidence="1">
    <location>
        <begin position="33"/>
        <end position="1369"/>
    </location>
</feature>
<evidence type="ECO:0000259" key="4">
    <source>
        <dbReference type="Pfam" id="PF18962"/>
    </source>
</evidence>
<dbReference type="Pfam" id="PF03372">
    <property type="entry name" value="Exo_endo_phos"/>
    <property type="match status" value="1"/>
</dbReference>
<feature type="domain" description="Secretion system C-terminal sorting" evidence="4">
    <location>
        <begin position="1292"/>
        <end position="1368"/>
    </location>
</feature>
<dbReference type="Pfam" id="PF07532">
    <property type="entry name" value="Big_4"/>
    <property type="match status" value="1"/>
</dbReference>
<dbReference type="InterPro" id="IPR026444">
    <property type="entry name" value="Secre_tail"/>
</dbReference>
<feature type="signal peptide" evidence="1">
    <location>
        <begin position="1"/>
        <end position="32"/>
    </location>
</feature>
<dbReference type="Pfam" id="PF18962">
    <property type="entry name" value="Por_Secre_tail"/>
    <property type="match status" value="1"/>
</dbReference>
<protein>
    <recommendedName>
        <fullName evidence="7">Secretion system C-terminal sorting domain-containing protein</fullName>
    </recommendedName>
</protein>
<proteinExistence type="predicted"/>
<keyword evidence="6" id="KW-1185">Reference proteome</keyword>
<sequence length="1369" mass="150553">MKKSYNQKLIRPLKNLFFIAILSTLATFTVNAQERESITLWDFNNNTPESNTNWAQPILPAQGNGQINFEFSEAYSFGGSTADLEGFSVTSSGGSFAPRGGEDETNNGRSFTISLSTLDYDNVKLSYATRGTSTGFQTQTWTYSIDGGTTFTDLQVIDGITSSFELKEIDLSTIEEVNNIDNLLLRCILDGATSSSGNNRFDNIRVTGFNTSDDGGEDDFFTPFTLNTVTLPFTDDFEECTTGFPANWNVVTPEQSNPNTEAWLCSESGQSGSGLRTNGFAEGAPRELDTWLISPKFAVEQNTFVQFAMDRRFDGPEPQFYVSSTFDGSEWDESLWEEIEVNFPAPAGSDGNWSTVSVDLSNYENSEVVIAVRYISNSSGATRITLDNFEIKTLIDIPVSTNEISFTEPVGSGSSSAPQSFTILETTTTEDLTLTASSSFELSTSEEGPFESTLTIPAAELATETHIFVRFTPNSGFSGVVEGNIGFSINPNVNIALTGLEQGSALPLNYSEDFNDPDLFEQPEWQRYQEVGAQNWQITDETRDSNRPFVAVMNGFAGGPQENTTWLISPPINMATEDEYILMSFDTRSFFNEALPALKLLVSTDYDRLGDPTDEAYTWTALNGQFPTSTGVWKSTNDINLSAYKNEENLSVAFVYTSNPTEGAAEWMVDQFEITTTNEAPTPFLSTNNYALTDYYFGVLEPGTSSESREINIVGQNFQSDVTFTADEGIEISTDGVDFASTLVVDEAAIANSADYTLQARMTAPPNEGVLAQAGGIRISTEGIADQRFGYFNHTTIEKDITFDVVTWNIEWFGDANNATTSNVQTQLERVKTMVLDLDADVYAFQEITNLDIWNQLVSELEGYRGVVSPEASQGANEFEGAQKLTFLFKTASVDTIRTRALLTGVNVNTDLPDYPGGDPTRFWASGRFPFMMDIVTNIDGVEREISLINVHARSNGGGESSGNPRYAMRRYDVEVLYDSLEAYYSDKSIIMLGDYNDDVDETVADTGAATVPDSGESSFFKFLSDEDYRATTLPLSEAGMRSFIYNENVIDHITISNELFYDHIVGAERVVIPYSLIPDYNNTASDHFPVEARFKLISDEVLAITEVSTLESIQVALGTPFSQLELPDNVQVTLEGGSTTLVAVNWSFEDYDANTLGPNTIEGVLSLQEGISNPDNLTAAIEVIVKPVAITALREFTPLEVAFGTSFEELSLPSSTFVTLENGDTTLLSINWSAAGYNASQANTYNLQGDLVLTEGIANPDILRPTIEVTVKEEVTLSNKKGQVNFELVNYPNPFTTTTTLAFNIKISGQVKVRVLDMTGRTVSTVIDKMLTKGNHKIEFERKNLPAGVYFFHIENSEGAQASRMIVR</sequence>
<evidence type="ECO:0000256" key="1">
    <source>
        <dbReference type="SAM" id="SignalP"/>
    </source>
</evidence>
<evidence type="ECO:0000259" key="3">
    <source>
        <dbReference type="Pfam" id="PF07532"/>
    </source>
</evidence>
<dbReference type="SUPFAM" id="SSF56219">
    <property type="entry name" value="DNase I-like"/>
    <property type="match status" value="1"/>
</dbReference>